<sequence>MSLIPKTVSYYLIFYTNRWVHLGTGLIKPKSVISVKYIFAGSLRKGQSVGIKKKVGAPPFLKCLKLLKT</sequence>
<accession>A0A330LWF4</accession>
<organism evidence="1 2">
    <name type="scientific">Shewanella benthica</name>
    <dbReference type="NCBI Taxonomy" id="43661"/>
    <lineage>
        <taxon>Bacteria</taxon>
        <taxon>Pseudomonadati</taxon>
        <taxon>Pseudomonadota</taxon>
        <taxon>Gammaproteobacteria</taxon>
        <taxon>Alteromonadales</taxon>
        <taxon>Shewanellaceae</taxon>
        <taxon>Shewanella</taxon>
    </lineage>
</organism>
<evidence type="ECO:0000313" key="2">
    <source>
        <dbReference type="Proteomes" id="UP000250123"/>
    </source>
</evidence>
<proteinExistence type="predicted"/>
<dbReference type="KEGG" id="sbk:SHEWBE_0672"/>
<gene>
    <name evidence="1" type="ORF">SHEWBE_0672</name>
</gene>
<protein>
    <submittedName>
        <fullName evidence="1">Uncharacterized protein</fullName>
    </submittedName>
</protein>
<dbReference type="EMBL" id="LS483452">
    <property type="protein sequence ID" value="SQH74649.1"/>
    <property type="molecule type" value="Genomic_DNA"/>
</dbReference>
<reference evidence="2" key="1">
    <citation type="submission" date="2018-06" db="EMBL/GenBank/DDBJ databases">
        <authorList>
            <person name="Cea G.-C."/>
            <person name="William W."/>
        </authorList>
    </citation>
    <scope>NUCLEOTIDE SEQUENCE [LARGE SCALE GENOMIC DNA]</scope>
    <source>
        <strain evidence="2">DB21MT-2</strain>
    </source>
</reference>
<dbReference type="Proteomes" id="UP000250123">
    <property type="component" value="Chromosome SHEWBE"/>
</dbReference>
<evidence type="ECO:0000313" key="1">
    <source>
        <dbReference type="EMBL" id="SQH74649.1"/>
    </source>
</evidence>
<dbReference type="AlphaFoldDB" id="A0A330LWF4"/>
<name>A0A330LWF4_9GAMM</name>